<organism evidence="2">
    <name type="scientific">Schlesneria paludicola</name>
    <dbReference type="NCBI Taxonomy" id="360056"/>
    <lineage>
        <taxon>Bacteria</taxon>
        <taxon>Pseudomonadati</taxon>
        <taxon>Planctomycetota</taxon>
        <taxon>Planctomycetia</taxon>
        <taxon>Planctomycetales</taxon>
        <taxon>Planctomycetaceae</taxon>
        <taxon>Schlesneria</taxon>
    </lineage>
</organism>
<dbReference type="AlphaFoldDB" id="A0A7C4QQR0"/>
<name>A0A7C4QQR0_9PLAN</name>
<feature type="transmembrane region" description="Helical" evidence="1">
    <location>
        <begin position="6"/>
        <end position="26"/>
    </location>
</feature>
<keyword evidence="1" id="KW-0472">Membrane</keyword>
<sequence length="202" mass="21710">MTQMAEKWFTVLAAVAFLTAATSLVLHHLKKIAAQQAGWGYSAVTLLAFLITVAVGLLKVGVPISPQFPEHPWAGSYQEEGSALWWLFEYVIMPITSTMFALLAFFVASAAFRAFRAKNTEALLLLGTAFLILLSRQAREAPADSWSLVALFQTGLSASAATVKDVIMQAGQRAMMIGIALGVAATSLRILLGVDRSYLGSN</sequence>
<evidence type="ECO:0000256" key="1">
    <source>
        <dbReference type="SAM" id="Phobius"/>
    </source>
</evidence>
<dbReference type="EMBL" id="DSVQ01000019">
    <property type="protein sequence ID" value="HGT40900.1"/>
    <property type="molecule type" value="Genomic_DNA"/>
</dbReference>
<keyword evidence="1" id="KW-0812">Transmembrane</keyword>
<accession>A0A7C4QQR0</accession>
<proteinExistence type="predicted"/>
<gene>
    <name evidence="2" type="ORF">ENS64_16770</name>
</gene>
<protein>
    <submittedName>
        <fullName evidence="2">Uncharacterized protein</fullName>
    </submittedName>
</protein>
<comment type="caution">
    <text evidence="2">The sequence shown here is derived from an EMBL/GenBank/DDBJ whole genome shotgun (WGS) entry which is preliminary data.</text>
</comment>
<reference evidence="2" key="1">
    <citation type="journal article" date="2020" name="mSystems">
        <title>Genome- and Community-Level Interaction Insights into Carbon Utilization and Element Cycling Functions of Hydrothermarchaeota in Hydrothermal Sediment.</title>
        <authorList>
            <person name="Zhou Z."/>
            <person name="Liu Y."/>
            <person name="Xu W."/>
            <person name="Pan J."/>
            <person name="Luo Z.H."/>
            <person name="Li M."/>
        </authorList>
    </citation>
    <scope>NUCLEOTIDE SEQUENCE [LARGE SCALE GENOMIC DNA]</scope>
    <source>
        <strain evidence="2">SpSt-508</strain>
    </source>
</reference>
<feature type="transmembrane region" description="Helical" evidence="1">
    <location>
        <begin position="38"/>
        <end position="64"/>
    </location>
</feature>
<feature type="transmembrane region" description="Helical" evidence="1">
    <location>
        <begin position="175"/>
        <end position="194"/>
    </location>
</feature>
<feature type="transmembrane region" description="Helical" evidence="1">
    <location>
        <begin position="84"/>
        <end position="110"/>
    </location>
</feature>
<keyword evidence="1" id="KW-1133">Transmembrane helix</keyword>
<evidence type="ECO:0000313" key="2">
    <source>
        <dbReference type="EMBL" id="HGT40900.1"/>
    </source>
</evidence>